<dbReference type="OrthoDB" id="6681966at2759"/>
<evidence type="ECO:0000256" key="4">
    <source>
        <dbReference type="ARBA" id="ARBA00022692"/>
    </source>
</evidence>
<dbReference type="InterPro" id="IPR020846">
    <property type="entry name" value="MFS_dom"/>
</dbReference>
<dbReference type="Gene3D" id="1.20.1250.20">
    <property type="entry name" value="MFS general substrate transporter like domains"/>
    <property type="match status" value="2"/>
</dbReference>
<dbReference type="GO" id="GO:0016020">
    <property type="term" value="C:membrane"/>
    <property type="evidence" value="ECO:0007669"/>
    <property type="project" value="UniProtKB-SubCell"/>
</dbReference>
<feature type="transmembrane region" description="Helical" evidence="12">
    <location>
        <begin position="92"/>
        <end position="111"/>
    </location>
</feature>
<feature type="transmembrane region" description="Helical" evidence="12">
    <location>
        <begin position="426"/>
        <end position="449"/>
    </location>
</feature>
<keyword evidence="9" id="KW-0406">Ion transport</keyword>
<dbReference type="InterPro" id="IPR011701">
    <property type="entry name" value="MFS"/>
</dbReference>
<feature type="transmembrane region" description="Helical" evidence="12">
    <location>
        <begin position="322"/>
        <end position="342"/>
    </location>
</feature>
<feature type="transmembrane region" description="Helical" evidence="12">
    <location>
        <begin position="242"/>
        <end position="266"/>
    </location>
</feature>
<evidence type="ECO:0000256" key="11">
    <source>
        <dbReference type="ARBA" id="ARBA00068450"/>
    </source>
</evidence>
<feature type="transmembrane region" description="Helical" evidence="12">
    <location>
        <begin position="22"/>
        <end position="44"/>
    </location>
</feature>
<name>A0A8S0YNK3_ARCPL</name>
<feature type="transmembrane region" description="Helical" evidence="12">
    <location>
        <begin position="362"/>
        <end position="385"/>
    </location>
</feature>
<proteinExistence type="inferred from homology"/>
<dbReference type="FunFam" id="1.20.1250.20:FF:000003">
    <property type="entry name" value="Solute carrier family 17 member 3"/>
    <property type="match status" value="2"/>
</dbReference>
<keyword evidence="4 12" id="KW-0812">Transmembrane</keyword>
<evidence type="ECO:0000256" key="8">
    <source>
        <dbReference type="ARBA" id="ARBA00023136"/>
    </source>
</evidence>
<sequence length="507" mass="56028">MGVITEQENVRPTGLGVRHAQVALLFFGMLFAYSMRVNMSVAIVDMTNSQNNNTHFDWQHSVQAIILSSFFWGYVVLQVPAGELATRFGGKVLFIISVSVNSLLSIVIPVAATYGGWQLVCICRVLQGLTQAFIYPGTHHLVSQWMPTEEKGLLATIIYAGGQIGIALQLIASGFIATSWGWQAIFYTNGGLGVIWTVIYIIYGADSPETSRLIKPEEVLYIQKSLGRVGQQKKYPTPWLKILTSLPFWAIIVAHCGQNWGFYTLMTEMPTYMAKVLNVNLKNNGILSSLPYLAMYLLSFVMGAMTDVIIRKNWLTVTNTRKLFNSIGLWGPAIALIGLSYAPEDNMTYAVVMLTLAVGINSGQFAGYLVSLWGPAIALIGLSYAPEDNMTYAVVMLTLAVGINSGQFAGYLLVHIDLAPNFSANLMGITNFLANIISIISPLVCGFIVQDETEPHEWRKVFFVASGVYFFTNLFFILFGTSERQTWNEPKDDDVEMKAPEKSAMES</sequence>
<reference evidence="14 15" key="1">
    <citation type="submission" date="2020-04" db="EMBL/GenBank/DDBJ databases">
        <authorList>
            <person name="Wallbank WR R."/>
            <person name="Pardo Diaz C."/>
            <person name="Kozak K."/>
            <person name="Martin S."/>
            <person name="Jiggins C."/>
            <person name="Moest M."/>
            <person name="Warren A I."/>
            <person name="Byers J.R.P. K."/>
            <person name="Montejo-Kovacevich G."/>
            <person name="Yen C E."/>
        </authorList>
    </citation>
    <scope>NUCLEOTIDE SEQUENCE [LARGE SCALE GENOMIC DNA]</scope>
</reference>
<dbReference type="InterPro" id="IPR036259">
    <property type="entry name" value="MFS_trans_sf"/>
</dbReference>
<dbReference type="PANTHER" id="PTHR11662:SF280">
    <property type="entry name" value="FI21844P1-RELATED"/>
    <property type="match status" value="1"/>
</dbReference>
<dbReference type="GO" id="GO:0015293">
    <property type="term" value="F:symporter activity"/>
    <property type="evidence" value="ECO:0007669"/>
    <property type="project" value="UniProtKB-KW"/>
</dbReference>
<comment type="function">
    <text evidence="10">May be an inorganic phosphate cotransporter.</text>
</comment>
<evidence type="ECO:0000259" key="13">
    <source>
        <dbReference type="PROSITE" id="PS50850"/>
    </source>
</evidence>
<dbReference type="Pfam" id="PF07690">
    <property type="entry name" value="MFS_1"/>
    <property type="match status" value="1"/>
</dbReference>
<evidence type="ECO:0000256" key="9">
    <source>
        <dbReference type="ARBA" id="ARBA00023201"/>
    </source>
</evidence>
<dbReference type="FunFam" id="1.20.1250.20:FF:000144">
    <property type="entry name" value="Picot, isoform B"/>
    <property type="match status" value="1"/>
</dbReference>
<dbReference type="CDD" id="cd17318">
    <property type="entry name" value="MFS_SLC17"/>
    <property type="match status" value="1"/>
</dbReference>
<comment type="subcellular location">
    <subcellularLocation>
        <location evidence="1">Membrane</location>
        <topology evidence="1">Multi-pass membrane protein</topology>
    </subcellularLocation>
</comment>
<keyword evidence="7" id="KW-0915">Sodium</keyword>
<dbReference type="PANTHER" id="PTHR11662">
    <property type="entry name" value="SOLUTE CARRIER FAMILY 17"/>
    <property type="match status" value="1"/>
</dbReference>
<evidence type="ECO:0000313" key="15">
    <source>
        <dbReference type="Proteomes" id="UP000494256"/>
    </source>
</evidence>
<feature type="transmembrane region" description="Helical" evidence="12">
    <location>
        <begin position="184"/>
        <end position="205"/>
    </location>
</feature>
<organism evidence="14 15">
    <name type="scientific">Arctia plantaginis</name>
    <name type="common">Wood tiger moth</name>
    <name type="synonym">Phalaena plantaginis</name>
    <dbReference type="NCBI Taxonomy" id="874455"/>
    <lineage>
        <taxon>Eukaryota</taxon>
        <taxon>Metazoa</taxon>
        <taxon>Ecdysozoa</taxon>
        <taxon>Arthropoda</taxon>
        <taxon>Hexapoda</taxon>
        <taxon>Insecta</taxon>
        <taxon>Pterygota</taxon>
        <taxon>Neoptera</taxon>
        <taxon>Endopterygota</taxon>
        <taxon>Lepidoptera</taxon>
        <taxon>Glossata</taxon>
        <taxon>Ditrysia</taxon>
        <taxon>Noctuoidea</taxon>
        <taxon>Erebidae</taxon>
        <taxon>Arctiinae</taxon>
        <taxon>Arctia</taxon>
    </lineage>
</organism>
<protein>
    <recommendedName>
        <fullName evidence="11">Putative inorganic phosphate cotransporter</fullName>
    </recommendedName>
</protein>
<accession>A0A8S0YNK3</accession>
<feature type="transmembrane region" description="Helical" evidence="12">
    <location>
        <begin position="392"/>
        <end position="414"/>
    </location>
</feature>
<keyword evidence="3" id="KW-0813">Transport</keyword>
<evidence type="ECO:0000256" key="2">
    <source>
        <dbReference type="ARBA" id="ARBA00008586"/>
    </source>
</evidence>
<keyword evidence="9" id="KW-0739">Sodium transport</keyword>
<dbReference type="PROSITE" id="PS50850">
    <property type="entry name" value="MFS"/>
    <property type="match status" value="1"/>
</dbReference>
<dbReference type="GO" id="GO:0006814">
    <property type="term" value="P:sodium ion transport"/>
    <property type="evidence" value="ECO:0007669"/>
    <property type="project" value="UniProtKB-KW"/>
</dbReference>
<keyword evidence="5" id="KW-0769">Symport</keyword>
<dbReference type="AlphaFoldDB" id="A0A8S0YNK3"/>
<dbReference type="InterPro" id="IPR050382">
    <property type="entry name" value="MFS_Na/Anion_cotransporter"/>
</dbReference>
<evidence type="ECO:0000256" key="3">
    <source>
        <dbReference type="ARBA" id="ARBA00022448"/>
    </source>
</evidence>
<evidence type="ECO:0000256" key="5">
    <source>
        <dbReference type="ARBA" id="ARBA00022847"/>
    </source>
</evidence>
<dbReference type="GO" id="GO:0006820">
    <property type="term" value="P:monoatomic anion transport"/>
    <property type="evidence" value="ECO:0007669"/>
    <property type="project" value="TreeGrafter"/>
</dbReference>
<feature type="transmembrane region" description="Helical" evidence="12">
    <location>
        <begin position="64"/>
        <end position="85"/>
    </location>
</feature>
<evidence type="ECO:0000256" key="10">
    <source>
        <dbReference type="ARBA" id="ARBA00054632"/>
    </source>
</evidence>
<dbReference type="Proteomes" id="UP000494256">
    <property type="component" value="Unassembled WGS sequence"/>
</dbReference>
<comment type="caution">
    <text evidence="14">The sequence shown here is derived from an EMBL/GenBank/DDBJ whole genome shotgun (WGS) entry which is preliminary data.</text>
</comment>
<evidence type="ECO:0000256" key="7">
    <source>
        <dbReference type="ARBA" id="ARBA00023053"/>
    </source>
</evidence>
<feature type="transmembrane region" description="Helical" evidence="12">
    <location>
        <begin position="286"/>
        <end position="310"/>
    </location>
</feature>
<keyword evidence="6 12" id="KW-1133">Transmembrane helix</keyword>
<feature type="transmembrane region" description="Helical" evidence="12">
    <location>
        <begin position="461"/>
        <end position="480"/>
    </location>
</feature>
<evidence type="ECO:0000256" key="6">
    <source>
        <dbReference type="ARBA" id="ARBA00022989"/>
    </source>
</evidence>
<feature type="transmembrane region" description="Helical" evidence="12">
    <location>
        <begin position="156"/>
        <end position="178"/>
    </location>
</feature>
<keyword evidence="8 12" id="KW-0472">Membrane</keyword>
<evidence type="ECO:0000256" key="12">
    <source>
        <dbReference type="SAM" id="Phobius"/>
    </source>
</evidence>
<dbReference type="SUPFAM" id="SSF103473">
    <property type="entry name" value="MFS general substrate transporter"/>
    <property type="match status" value="2"/>
</dbReference>
<dbReference type="EMBL" id="CADEBD010000043">
    <property type="protein sequence ID" value="CAB3221216.1"/>
    <property type="molecule type" value="Genomic_DNA"/>
</dbReference>
<comment type="similarity">
    <text evidence="2">Belongs to the major facilitator superfamily. Sodium/anion cotransporter family.</text>
</comment>
<evidence type="ECO:0000256" key="1">
    <source>
        <dbReference type="ARBA" id="ARBA00004141"/>
    </source>
</evidence>
<gene>
    <name evidence="14" type="ORF">APLA_LOCUS724</name>
</gene>
<feature type="domain" description="Major facilitator superfamily (MFS) profile" evidence="13">
    <location>
        <begin position="20"/>
        <end position="484"/>
    </location>
</feature>
<evidence type="ECO:0000313" key="14">
    <source>
        <dbReference type="EMBL" id="CAB3221216.1"/>
    </source>
</evidence>